<feature type="domain" description="Response regulatory" evidence="3">
    <location>
        <begin position="7"/>
        <end position="121"/>
    </location>
</feature>
<dbReference type="GO" id="GO:0032993">
    <property type="term" value="C:protein-DNA complex"/>
    <property type="evidence" value="ECO:0007669"/>
    <property type="project" value="TreeGrafter"/>
</dbReference>
<keyword evidence="2" id="KW-0597">Phosphoprotein</keyword>
<evidence type="ECO:0000313" key="5">
    <source>
        <dbReference type="EMBL" id="TLU71363.1"/>
    </source>
</evidence>
<dbReference type="OrthoDB" id="9786101at2"/>
<keyword evidence="6" id="KW-1185">Reference proteome</keyword>
<protein>
    <submittedName>
        <fullName evidence="5">Response regulator transcription factor</fullName>
    </submittedName>
</protein>
<dbReference type="Proteomes" id="UP000305654">
    <property type="component" value="Unassembled WGS sequence"/>
</dbReference>
<comment type="caution">
    <text evidence="5">The sequence shown here is derived from an EMBL/GenBank/DDBJ whole genome shotgun (WGS) entry which is preliminary data.</text>
</comment>
<dbReference type="EMBL" id="VCDI01000007">
    <property type="protein sequence ID" value="TLU71363.1"/>
    <property type="molecule type" value="Genomic_DNA"/>
</dbReference>
<dbReference type="SMART" id="SM00448">
    <property type="entry name" value="REC"/>
    <property type="match status" value="1"/>
</dbReference>
<dbReference type="SMART" id="SM00850">
    <property type="entry name" value="LytTR"/>
    <property type="match status" value="1"/>
</dbReference>
<dbReference type="Pfam" id="PF04397">
    <property type="entry name" value="LytTR"/>
    <property type="match status" value="1"/>
</dbReference>
<dbReference type="GO" id="GO:0006355">
    <property type="term" value="P:regulation of DNA-templated transcription"/>
    <property type="evidence" value="ECO:0007669"/>
    <property type="project" value="TreeGrafter"/>
</dbReference>
<feature type="modified residue" description="4-aspartylphosphate" evidence="2">
    <location>
        <position position="58"/>
    </location>
</feature>
<evidence type="ECO:0000256" key="2">
    <source>
        <dbReference type="PROSITE-ProRule" id="PRU00169"/>
    </source>
</evidence>
<accession>A0A5R9J3D8</accession>
<name>A0A5R9J3D8_9PROT</name>
<dbReference type="AlphaFoldDB" id="A0A5R9J3D8"/>
<evidence type="ECO:0000259" key="3">
    <source>
        <dbReference type="PROSITE" id="PS50110"/>
    </source>
</evidence>
<dbReference type="InterPro" id="IPR007492">
    <property type="entry name" value="LytTR_DNA-bd_dom"/>
</dbReference>
<organism evidence="5 6">
    <name type="scientific">Lichenicoccus roseus</name>
    <dbReference type="NCBI Taxonomy" id="2683649"/>
    <lineage>
        <taxon>Bacteria</taxon>
        <taxon>Pseudomonadati</taxon>
        <taxon>Pseudomonadota</taxon>
        <taxon>Alphaproteobacteria</taxon>
        <taxon>Acetobacterales</taxon>
        <taxon>Acetobacteraceae</taxon>
        <taxon>Lichenicoccus</taxon>
    </lineage>
</organism>
<feature type="domain" description="HTH LytTR-type" evidence="4">
    <location>
        <begin position="147"/>
        <end position="243"/>
    </location>
</feature>
<gene>
    <name evidence="5" type="ORF">FE263_17880</name>
</gene>
<dbReference type="Gene3D" id="2.40.50.1020">
    <property type="entry name" value="LytTr DNA-binding domain"/>
    <property type="match status" value="1"/>
</dbReference>
<evidence type="ECO:0000259" key="4">
    <source>
        <dbReference type="PROSITE" id="PS50930"/>
    </source>
</evidence>
<dbReference type="PANTHER" id="PTHR48111">
    <property type="entry name" value="REGULATOR OF RPOS"/>
    <property type="match status" value="1"/>
</dbReference>
<dbReference type="GO" id="GO:0000976">
    <property type="term" value="F:transcription cis-regulatory region binding"/>
    <property type="evidence" value="ECO:0007669"/>
    <property type="project" value="TreeGrafter"/>
</dbReference>
<dbReference type="RefSeq" id="WP_138327400.1">
    <property type="nucleotide sequence ID" value="NZ_VCDI01000007.1"/>
</dbReference>
<dbReference type="GO" id="GO:0005829">
    <property type="term" value="C:cytosol"/>
    <property type="evidence" value="ECO:0007669"/>
    <property type="project" value="TreeGrafter"/>
</dbReference>
<dbReference type="PROSITE" id="PS50930">
    <property type="entry name" value="HTH_LYTTR"/>
    <property type="match status" value="1"/>
</dbReference>
<dbReference type="InterPro" id="IPR039420">
    <property type="entry name" value="WalR-like"/>
</dbReference>
<dbReference type="SUPFAM" id="SSF52172">
    <property type="entry name" value="CheY-like"/>
    <property type="match status" value="1"/>
</dbReference>
<evidence type="ECO:0000256" key="1">
    <source>
        <dbReference type="ARBA" id="ARBA00023125"/>
    </source>
</evidence>
<dbReference type="GO" id="GO:0000156">
    <property type="term" value="F:phosphorelay response regulator activity"/>
    <property type="evidence" value="ECO:0007669"/>
    <property type="project" value="TreeGrafter"/>
</dbReference>
<dbReference type="Pfam" id="PF00072">
    <property type="entry name" value="Response_reg"/>
    <property type="match status" value="1"/>
</dbReference>
<keyword evidence="1" id="KW-0238">DNA-binding</keyword>
<dbReference type="Gene3D" id="3.40.50.2300">
    <property type="match status" value="1"/>
</dbReference>
<dbReference type="InterPro" id="IPR011006">
    <property type="entry name" value="CheY-like_superfamily"/>
</dbReference>
<dbReference type="PROSITE" id="PS50110">
    <property type="entry name" value="RESPONSE_REGULATORY"/>
    <property type="match status" value="1"/>
</dbReference>
<dbReference type="PANTHER" id="PTHR48111:SF69">
    <property type="entry name" value="RESPONSE REGULATOR RECEIVER"/>
    <property type="match status" value="1"/>
</dbReference>
<sequence>MNGGVLRTLIVDDEPVAAQRLRVLSEAIDGLRVVGIAGDGIAAIAAIERLSPQLVLLDIAMPGLDGIEVARAVGALPSRPAIAFCTAYDQHALAAFEVGAFDYLLKPVSRERLSRSISRLRAFPGQPATLKPRIWIDDVWVPHRGVMHRLPVADIDRIEAERDYVRLWAGSSSYLLHETISRLESRLDPESFVRLRRSVIARRSLLTGLRHDGLGIWSALLSDGSAVRIGPTFLAGVKMLLLNQSRSVGQP</sequence>
<reference evidence="5 6" key="1">
    <citation type="submission" date="2019-05" db="EMBL/GenBank/DDBJ databases">
        <authorList>
            <person name="Pankratov T."/>
            <person name="Grouzdev D."/>
        </authorList>
    </citation>
    <scope>NUCLEOTIDE SEQUENCE [LARGE SCALE GENOMIC DNA]</scope>
    <source>
        <strain evidence="5 6">KEBCLARHB70R</strain>
    </source>
</reference>
<proteinExistence type="predicted"/>
<evidence type="ECO:0000313" key="6">
    <source>
        <dbReference type="Proteomes" id="UP000305654"/>
    </source>
</evidence>
<dbReference type="InterPro" id="IPR001789">
    <property type="entry name" value="Sig_transdc_resp-reg_receiver"/>
</dbReference>